<dbReference type="AlphaFoldDB" id="A0A0U2QRV3"/>
<protein>
    <submittedName>
        <fullName evidence="1">Replication protein A</fullName>
    </submittedName>
</protein>
<organism evidence="1">
    <name type="scientific">Rhizobium leguminosarum bv. viciae</name>
    <dbReference type="NCBI Taxonomy" id="387"/>
    <lineage>
        <taxon>Bacteria</taxon>
        <taxon>Pseudomonadati</taxon>
        <taxon>Pseudomonadota</taxon>
        <taxon>Alphaproteobacteria</taxon>
        <taxon>Hyphomicrobiales</taxon>
        <taxon>Rhizobiaceae</taxon>
        <taxon>Rhizobium/Agrobacterium group</taxon>
        <taxon>Rhizobium</taxon>
    </lineage>
</organism>
<dbReference type="InterPro" id="IPR006881">
    <property type="entry name" value="RepA_C"/>
</dbReference>
<name>A0A0U2QRV3_RHILV</name>
<reference evidence="1" key="1">
    <citation type="submission" date="2015-10" db="EMBL/GenBank/DDBJ databases">
        <title>Comparative analysis of sym-gene organization in Rhizobium leguminosarum bv. viciae strains, isolated from different host plants and demonstrating clear differences in symbiotic specificity.</title>
        <authorList>
            <person name="Chirak E.R."/>
            <person name="Kimeklis A.K."/>
            <person name="Andronov E.E."/>
        </authorList>
    </citation>
    <scope>NUCLEOTIDE SEQUENCE</scope>
    <source>
        <strain evidence="1">Vaf12</strain>
    </source>
</reference>
<sequence>MPDTSIVKDADLRKRLRDASRFKLPAVREVEVRQIIAEQVARNAESTAREVELSAMPREKRRRALTHDHFLQEHPRPADIRHLHSVLAICGLPYKRPPIDLRDFRRKQGNMGIMVQAGTSLGPDGAWLEHTLPFGPKARLILIHLCSEAIRQKSPTVEIADTFTAFVREMGLSDSGGKKGPLTACKEQLNALAHCSIRISSTEPNKMKANQFFLIEDIDMWLSTDSHRESRWRSTVTFSSVMFENLKVHALPVNLHVASALQGSARKLDIYFWLGWRMYNISAPLTISWGPLTEQFGSGFSRQRDFKAKFIEETTHIKELLPEAPFKLTESGIILQPADLGALRLPLMRKSLKKV</sequence>
<proteinExistence type="predicted"/>
<accession>A0A0U2QRV3</accession>
<dbReference type="EMBL" id="KT944070">
    <property type="protein sequence ID" value="ALU64514.1"/>
    <property type="molecule type" value="Genomic_DNA"/>
</dbReference>
<dbReference type="Pfam" id="PF04796">
    <property type="entry name" value="RepA_C"/>
    <property type="match status" value="1"/>
</dbReference>
<evidence type="ECO:0000313" key="1">
    <source>
        <dbReference type="EMBL" id="ALU64514.1"/>
    </source>
</evidence>